<dbReference type="PROSITE" id="PS50164">
    <property type="entry name" value="GIY_YIG"/>
    <property type="match status" value="1"/>
</dbReference>
<dbReference type="Gene3D" id="3.40.1440.10">
    <property type="entry name" value="GIY-YIG endonuclease"/>
    <property type="match status" value="1"/>
</dbReference>
<dbReference type="SUPFAM" id="SSF82771">
    <property type="entry name" value="GIY-YIG endonuclease"/>
    <property type="match status" value="1"/>
</dbReference>
<dbReference type="OrthoDB" id="120726at2759"/>
<protein>
    <submittedName>
        <fullName evidence="2">Unnamed protein product</fullName>
    </submittedName>
</protein>
<reference evidence="2" key="1">
    <citation type="submission" date="2023-04" db="EMBL/GenBank/DDBJ databases">
        <title>Phytophthora lilii NBRC 32176.</title>
        <authorList>
            <person name="Ichikawa N."/>
            <person name="Sato H."/>
            <person name="Tonouchi N."/>
        </authorList>
    </citation>
    <scope>NUCLEOTIDE SEQUENCE</scope>
    <source>
        <strain evidence="2">NBRC 32176</strain>
    </source>
</reference>
<sequence>MIGTIYKIIHTQSDLCYVGSTLNKELKQRWKGHKDAYKNWLNDETNPKCSVYPFFKQYGIDTLKMILVKEYEVIDRTHLEAYEQLWINKLTCINRNNTIQFKKLSNKQYREDNRNRINAQKQNHYELNRLRLCEVAKAYRANNKEKVKETERNRTRPEIYTLQKIKKHNCDCGGKYTHSNRAKHFKSDKHVQWQAAQ</sequence>
<evidence type="ECO:0000313" key="3">
    <source>
        <dbReference type="Proteomes" id="UP001165083"/>
    </source>
</evidence>
<name>A0A9W7CQR2_9STRA</name>
<feature type="domain" description="GIY-YIG" evidence="1">
    <location>
        <begin position="1"/>
        <end position="84"/>
    </location>
</feature>
<accession>A0A9W7CQR2</accession>
<comment type="caution">
    <text evidence="2">The sequence shown here is derived from an EMBL/GenBank/DDBJ whole genome shotgun (WGS) entry which is preliminary data.</text>
</comment>
<proteinExistence type="predicted"/>
<dbReference type="InterPro" id="IPR000305">
    <property type="entry name" value="GIY-YIG_endonuc"/>
</dbReference>
<dbReference type="InterPro" id="IPR035901">
    <property type="entry name" value="GIY-YIG_endonuc_sf"/>
</dbReference>
<keyword evidence="3" id="KW-1185">Reference proteome</keyword>
<evidence type="ECO:0000259" key="1">
    <source>
        <dbReference type="PROSITE" id="PS50164"/>
    </source>
</evidence>
<evidence type="ECO:0000313" key="2">
    <source>
        <dbReference type="EMBL" id="GMF36664.1"/>
    </source>
</evidence>
<dbReference type="EMBL" id="BSXW01001423">
    <property type="protein sequence ID" value="GMF36664.1"/>
    <property type="molecule type" value="Genomic_DNA"/>
</dbReference>
<organism evidence="2 3">
    <name type="scientific">Phytophthora lilii</name>
    <dbReference type="NCBI Taxonomy" id="2077276"/>
    <lineage>
        <taxon>Eukaryota</taxon>
        <taxon>Sar</taxon>
        <taxon>Stramenopiles</taxon>
        <taxon>Oomycota</taxon>
        <taxon>Peronosporomycetes</taxon>
        <taxon>Peronosporales</taxon>
        <taxon>Peronosporaceae</taxon>
        <taxon>Phytophthora</taxon>
    </lineage>
</organism>
<dbReference type="Pfam" id="PF01541">
    <property type="entry name" value="GIY-YIG"/>
    <property type="match status" value="1"/>
</dbReference>
<dbReference type="Proteomes" id="UP001165083">
    <property type="component" value="Unassembled WGS sequence"/>
</dbReference>
<dbReference type="AlphaFoldDB" id="A0A9W7CQR2"/>
<gene>
    <name evidence="2" type="ORF">Plil01_001550500</name>
</gene>